<dbReference type="AlphaFoldDB" id="A0A9X1XPQ4"/>
<dbReference type="PANTHER" id="PTHR30537:SF21">
    <property type="entry name" value="HTH-TYPE TRANSCRIPTIONAL REGULATOR SINR-RELATED"/>
    <property type="match status" value="1"/>
</dbReference>
<gene>
    <name evidence="6" type="ORF">KP803_16590</name>
</gene>
<dbReference type="Gene3D" id="3.40.190.290">
    <property type="match status" value="1"/>
</dbReference>
<keyword evidence="4" id="KW-0804">Transcription</keyword>
<dbReference type="CDD" id="cd08422">
    <property type="entry name" value="PBP2_CrgA_like"/>
    <property type="match status" value="1"/>
</dbReference>
<dbReference type="Proteomes" id="UP001139559">
    <property type="component" value="Unassembled WGS sequence"/>
</dbReference>
<dbReference type="InterPro" id="IPR000847">
    <property type="entry name" value="LysR_HTH_N"/>
</dbReference>
<dbReference type="Gene3D" id="1.10.10.10">
    <property type="entry name" value="Winged helix-like DNA-binding domain superfamily/Winged helix DNA-binding domain"/>
    <property type="match status" value="1"/>
</dbReference>
<comment type="caution">
    <text evidence="6">The sequence shown here is derived from an EMBL/GenBank/DDBJ whole genome shotgun (WGS) entry which is preliminary data.</text>
</comment>
<dbReference type="FunFam" id="1.10.10.10:FF:000001">
    <property type="entry name" value="LysR family transcriptional regulator"/>
    <property type="match status" value="1"/>
</dbReference>
<proteinExistence type="inferred from homology"/>
<dbReference type="RefSeq" id="WP_248009982.1">
    <property type="nucleotide sequence ID" value="NZ_JAJHVV010000011.1"/>
</dbReference>
<protein>
    <submittedName>
        <fullName evidence="6">LysR family transcriptional regulator</fullName>
    </submittedName>
</protein>
<evidence type="ECO:0000313" key="7">
    <source>
        <dbReference type="Proteomes" id="UP001139559"/>
    </source>
</evidence>
<evidence type="ECO:0000256" key="4">
    <source>
        <dbReference type="ARBA" id="ARBA00023163"/>
    </source>
</evidence>
<evidence type="ECO:0000313" key="6">
    <source>
        <dbReference type="EMBL" id="MCK6264898.1"/>
    </source>
</evidence>
<keyword evidence="2" id="KW-0805">Transcription regulation</keyword>
<evidence type="ECO:0000256" key="1">
    <source>
        <dbReference type="ARBA" id="ARBA00009437"/>
    </source>
</evidence>
<dbReference type="InterPro" id="IPR005119">
    <property type="entry name" value="LysR_subst-bd"/>
</dbReference>
<evidence type="ECO:0000259" key="5">
    <source>
        <dbReference type="PROSITE" id="PS50931"/>
    </source>
</evidence>
<dbReference type="InterPro" id="IPR036388">
    <property type="entry name" value="WH-like_DNA-bd_sf"/>
</dbReference>
<name>A0A9X1XPQ4_9VIBR</name>
<evidence type="ECO:0000256" key="3">
    <source>
        <dbReference type="ARBA" id="ARBA00023125"/>
    </source>
</evidence>
<dbReference type="GO" id="GO:0043565">
    <property type="term" value="F:sequence-specific DNA binding"/>
    <property type="evidence" value="ECO:0007669"/>
    <property type="project" value="TreeGrafter"/>
</dbReference>
<keyword evidence="3" id="KW-0238">DNA-binding</keyword>
<dbReference type="SUPFAM" id="SSF46785">
    <property type="entry name" value="Winged helix' DNA-binding domain"/>
    <property type="match status" value="1"/>
</dbReference>
<dbReference type="PANTHER" id="PTHR30537">
    <property type="entry name" value="HTH-TYPE TRANSCRIPTIONAL REGULATOR"/>
    <property type="match status" value="1"/>
</dbReference>
<reference evidence="6" key="1">
    <citation type="submission" date="2021-11" db="EMBL/GenBank/DDBJ databases">
        <title>Vibrio ZSDE26 sp. nov. and Vibrio ZSDZ34 sp. nov., isolated from coastal seawater in Qingdao.</title>
        <authorList>
            <person name="Zhang P."/>
        </authorList>
    </citation>
    <scope>NUCLEOTIDE SEQUENCE</scope>
    <source>
        <strain evidence="6">ZSDE26</strain>
    </source>
</reference>
<dbReference type="InterPro" id="IPR036390">
    <property type="entry name" value="WH_DNA-bd_sf"/>
</dbReference>
<accession>A0A9X1XPQ4</accession>
<evidence type="ECO:0000256" key="2">
    <source>
        <dbReference type="ARBA" id="ARBA00023015"/>
    </source>
</evidence>
<dbReference type="Pfam" id="PF00126">
    <property type="entry name" value="HTH_1"/>
    <property type="match status" value="1"/>
</dbReference>
<dbReference type="Pfam" id="PF03466">
    <property type="entry name" value="LysR_substrate"/>
    <property type="match status" value="1"/>
</dbReference>
<dbReference type="PRINTS" id="PR00039">
    <property type="entry name" value="HTHLYSR"/>
</dbReference>
<dbReference type="PROSITE" id="PS50931">
    <property type="entry name" value="HTH_LYSR"/>
    <property type="match status" value="1"/>
</dbReference>
<dbReference type="EMBL" id="JAJHVV010000011">
    <property type="protein sequence ID" value="MCK6264898.1"/>
    <property type="molecule type" value="Genomic_DNA"/>
</dbReference>
<dbReference type="FunFam" id="3.40.190.290:FF:000001">
    <property type="entry name" value="Transcriptional regulator, LysR family"/>
    <property type="match status" value="1"/>
</dbReference>
<dbReference type="InterPro" id="IPR058163">
    <property type="entry name" value="LysR-type_TF_proteobact-type"/>
</dbReference>
<dbReference type="SUPFAM" id="SSF53850">
    <property type="entry name" value="Periplasmic binding protein-like II"/>
    <property type="match status" value="1"/>
</dbReference>
<dbReference type="GO" id="GO:0006351">
    <property type="term" value="P:DNA-templated transcription"/>
    <property type="evidence" value="ECO:0007669"/>
    <property type="project" value="TreeGrafter"/>
</dbReference>
<comment type="similarity">
    <text evidence="1">Belongs to the LysR transcriptional regulatory family.</text>
</comment>
<organism evidence="6 7">
    <name type="scientific">Vibrio amylolyticus</name>
    <dbReference type="NCBI Taxonomy" id="2847292"/>
    <lineage>
        <taxon>Bacteria</taxon>
        <taxon>Pseudomonadati</taxon>
        <taxon>Pseudomonadota</taxon>
        <taxon>Gammaproteobacteria</taxon>
        <taxon>Vibrionales</taxon>
        <taxon>Vibrionaceae</taxon>
        <taxon>Vibrio</taxon>
    </lineage>
</organism>
<feature type="domain" description="HTH lysR-type" evidence="5">
    <location>
        <begin position="1"/>
        <end position="58"/>
    </location>
</feature>
<sequence length="303" mass="34143">MQTNDLTLFVATADLLSITKAATKLDLSPAAASAAIKRLERELGVELFVRSTRQLRITEEGERFLSHCRSALQSLDHAKASLLEMRGEVAGKLRLSVSSDLGRNVVLPWLDSIMDTHPKLSLDLTISDSVANLYQDRIDVALRYGQPEDSSMVAFKIADVQRVVCASPDYIARHGQPALPTELLEHNCLLYRLGTTQFDQWVFHSKADEPSSREIKVKVRGNHRCDDSEIVRRWCVAGKGVALKSRLDMLRDLKQNRLVELLPDYVVSPTSLWLICPNRQQVTPAILLLRDELRIQCKKHLEP</sequence>
<keyword evidence="7" id="KW-1185">Reference proteome</keyword>
<dbReference type="GO" id="GO:0003700">
    <property type="term" value="F:DNA-binding transcription factor activity"/>
    <property type="evidence" value="ECO:0007669"/>
    <property type="project" value="InterPro"/>
</dbReference>